<sequence>MIKLKAINESLQNVSQQFLHLRPRVLTTSESSTRQQSVNQIHREINLPVSCNLIKASENLERLFSVYQRLKLGFSRIEKIVRTIPNPSDHPEVDLLARVRKASINDSNI</sequence>
<name>A0A8T0D6K3_9TREM</name>
<dbReference type="EMBL" id="JTDF01011788">
    <property type="protein sequence ID" value="KAF8563463.1"/>
    <property type="molecule type" value="Genomic_DNA"/>
</dbReference>
<proteinExistence type="predicted"/>
<gene>
    <name evidence="1" type="ORF">P879_08886</name>
</gene>
<evidence type="ECO:0000313" key="1">
    <source>
        <dbReference type="EMBL" id="KAF8563463.1"/>
    </source>
</evidence>
<protein>
    <submittedName>
        <fullName evidence="1">Uncharacterized protein</fullName>
    </submittedName>
</protein>
<keyword evidence="2" id="KW-1185">Reference proteome</keyword>
<reference evidence="1 2" key="1">
    <citation type="submission" date="2019-07" db="EMBL/GenBank/DDBJ databases">
        <title>Annotation for the trematode Paragonimus westermani.</title>
        <authorList>
            <person name="Choi Y.-J."/>
        </authorList>
    </citation>
    <scope>NUCLEOTIDE SEQUENCE [LARGE SCALE GENOMIC DNA]</scope>
    <source>
        <strain evidence="1">180907_Pwestermani</strain>
    </source>
</reference>
<dbReference type="Proteomes" id="UP000699462">
    <property type="component" value="Unassembled WGS sequence"/>
</dbReference>
<dbReference type="OrthoDB" id="10406195at2759"/>
<organism evidence="1 2">
    <name type="scientific">Paragonimus westermani</name>
    <dbReference type="NCBI Taxonomy" id="34504"/>
    <lineage>
        <taxon>Eukaryota</taxon>
        <taxon>Metazoa</taxon>
        <taxon>Spiralia</taxon>
        <taxon>Lophotrochozoa</taxon>
        <taxon>Platyhelminthes</taxon>
        <taxon>Trematoda</taxon>
        <taxon>Digenea</taxon>
        <taxon>Plagiorchiida</taxon>
        <taxon>Troglotremata</taxon>
        <taxon>Troglotrematidae</taxon>
        <taxon>Paragonimus</taxon>
    </lineage>
</organism>
<evidence type="ECO:0000313" key="2">
    <source>
        <dbReference type="Proteomes" id="UP000699462"/>
    </source>
</evidence>
<accession>A0A8T0D6K3</accession>
<comment type="caution">
    <text evidence="1">The sequence shown here is derived from an EMBL/GenBank/DDBJ whole genome shotgun (WGS) entry which is preliminary data.</text>
</comment>
<dbReference type="AlphaFoldDB" id="A0A8T0D6K3"/>